<evidence type="ECO:0000256" key="2">
    <source>
        <dbReference type="SAM" id="SignalP"/>
    </source>
</evidence>
<keyword evidence="4" id="KW-1185">Reference proteome</keyword>
<evidence type="ECO:0000313" key="3">
    <source>
        <dbReference type="EMBL" id="EFP07138.1"/>
    </source>
</evidence>
<dbReference type="Proteomes" id="UP000008281">
    <property type="component" value="Unassembled WGS sequence"/>
</dbReference>
<dbReference type="eggNOG" id="KOG1216">
    <property type="taxonomic scope" value="Eukaryota"/>
</dbReference>
<dbReference type="InParanoid" id="E3NMB0"/>
<feature type="signal peptide" evidence="2">
    <location>
        <begin position="1"/>
        <end position="18"/>
    </location>
</feature>
<dbReference type="HOGENOM" id="CLU_1733198_0_0_1"/>
<dbReference type="AlphaFoldDB" id="E3NMB0"/>
<reference evidence="3" key="1">
    <citation type="submission" date="2007-07" db="EMBL/GenBank/DDBJ databases">
        <title>PCAP assembly of the Caenorhabditis remanei genome.</title>
        <authorList>
            <consortium name="The Caenorhabditis remanei Sequencing Consortium"/>
            <person name="Wilson R.K."/>
        </authorList>
    </citation>
    <scope>NUCLEOTIDE SEQUENCE [LARGE SCALE GENOMIC DNA]</scope>
    <source>
        <strain evidence="3">PB4641</strain>
    </source>
</reference>
<protein>
    <submittedName>
        <fullName evidence="3">Uncharacterized protein</fullName>
    </submittedName>
</protein>
<feature type="chain" id="PRO_5003177743" evidence="2">
    <location>
        <begin position="19"/>
        <end position="151"/>
    </location>
</feature>
<proteinExistence type="predicted"/>
<evidence type="ECO:0000313" key="4">
    <source>
        <dbReference type="Proteomes" id="UP000008281"/>
    </source>
</evidence>
<organism evidence="4">
    <name type="scientific">Caenorhabditis remanei</name>
    <name type="common">Caenorhabditis vulgaris</name>
    <dbReference type="NCBI Taxonomy" id="31234"/>
    <lineage>
        <taxon>Eukaryota</taxon>
        <taxon>Metazoa</taxon>
        <taxon>Ecdysozoa</taxon>
        <taxon>Nematoda</taxon>
        <taxon>Chromadorea</taxon>
        <taxon>Rhabditida</taxon>
        <taxon>Rhabditina</taxon>
        <taxon>Rhabditomorpha</taxon>
        <taxon>Rhabditoidea</taxon>
        <taxon>Rhabditidae</taxon>
        <taxon>Peloderinae</taxon>
        <taxon>Caenorhabditis</taxon>
    </lineage>
</organism>
<feature type="compositionally biased region" description="Low complexity" evidence="1">
    <location>
        <begin position="49"/>
        <end position="62"/>
    </location>
</feature>
<keyword evidence="2" id="KW-0732">Signal</keyword>
<sequence length="151" mass="17471">MKLFVLLVVILLSDPISCQNGKYSTIKLQYNDGHPELIFADANADDSSSDPPTAAADSPPSAEQKSSTTQVCRTYRYRRCKAEEPEVRNTCNTYPESSEMYKNQPRYLFCTKAPFTAMIYVVIIQLDIESNWKRMRMHLKKCHHNYQYFLV</sequence>
<feature type="region of interest" description="Disordered" evidence="1">
    <location>
        <begin position="41"/>
        <end position="70"/>
    </location>
</feature>
<name>E3NMB0_CAERE</name>
<evidence type="ECO:0000256" key="1">
    <source>
        <dbReference type="SAM" id="MobiDB-lite"/>
    </source>
</evidence>
<accession>E3NMB0</accession>
<dbReference type="EMBL" id="DS269011">
    <property type="protein sequence ID" value="EFP07138.1"/>
    <property type="molecule type" value="Genomic_DNA"/>
</dbReference>
<gene>
    <name evidence="3" type="ORF">CRE_27928</name>
</gene>